<feature type="domain" description="Glycosyl-hydrolase 97 C-terminal oligomerisation" evidence="4">
    <location>
        <begin position="587"/>
        <end position="687"/>
    </location>
</feature>
<feature type="signal peptide" evidence="1">
    <location>
        <begin position="1"/>
        <end position="21"/>
    </location>
</feature>
<dbReference type="RefSeq" id="WP_344697714.1">
    <property type="nucleotide sequence ID" value="NZ_BAABBM010000001.1"/>
</dbReference>
<dbReference type="InterPro" id="IPR029483">
    <property type="entry name" value="GH97_C"/>
</dbReference>
<dbReference type="EMBL" id="BAABBM010000001">
    <property type="protein sequence ID" value="GAA3885663.1"/>
    <property type="molecule type" value="Genomic_DNA"/>
</dbReference>
<evidence type="ECO:0000259" key="3">
    <source>
        <dbReference type="Pfam" id="PF14508"/>
    </source>
</evidence>
<organism evidence="5 6">
    <name type="scientific">Sphingomonas limnosediminicola</name>
    <dbReference type="NCBI Taxonomy" id="940133"/>
    <lineage>
        <taxon>Bacteria</taxon>
        <taxon>Pseudomonadati</taxon>
        <taxon>Pseudomonadota</taxon>
        <taxon>Alphaproteobacteria</taxon>
        <taxon>Sphingomonadales</taxon>
        <taxon>Sphingomonadaceae</taxon>
        <taxon>Sphingomonas</taxon>
    </lineage>
</organism>
<dbReference type="InterPro" id="IPR013785">
    <property type="entry name" value="Aldolase_TIM"/>
</dbReference>
<keyword evidence="6" id="KW-1185">Reference proteome</keyword>
<dbReference type="InterPro" id="IPR017853">
    <property type="entry name" value="GH"/>
</dbReference>
<dbReference type="InterPro" id="IPR052720">
    <property type="entry name" value="Glycosyl_hydrolase_97"/>
</dbReference>
<evidence type="ECO:0000259" key="4">
    <source>
        <dbReference type="Pfam" id="PF14509"/>
    </source>
</evidence>
<accession>A0ABP7KQR2</accession>
<evidence type="ECO:0000313" key="6">
    <source>
        <dbReference type="Proteomes" id="UP001500827"/>
    </source>
</evidence>
<proteinExistence type="predicted"/>
<feature type="domain" description="Glycosyl-hydrolase 97 N-terminal" evidence="3">
    <location>
        <begin position="39"/>
        <end position="286"/>
    </location>
</feature>
<dbReference type="InterPro" id="IPR029486">
    <property type="entry name" value="GH97_N"/>
</dbReference>
<dbReference type="SUPFAM" id="SSF51445">
    <property type="entry name" value="(Trans)glycosidases"/>
    <property type="match status" value="1"/>
</dbReference>
<evidence type="ECO:0000313" key="5">
    <source>
        <dbReference type="EMBL" id="GAA3885663.1"/>
    </source>
</evidence>
<dbReference type="Proteomes" id="UP001500827">
    <property type="component" value="Unassembled WGS sequence"/>
</dbReference>
<feature type="chain" id="PRO_5045713959" evidence="1">
    <location>
        <begin position="22"/>
        <end position="691"/>
    </location>
</feature>
<comment type="caution">
    <text evidence="5">The sequence shown here is derived from an EMBL/GenBank/DDBJ whole genome shotgun (WGS) entry which is preliminary data.</text>
</comment>
<dbReference type="Pfam" id="PF14508">
    <property type="entry name" value="GH97_N"/>
    <property type="match status" value="1"/>
</dbReference>
<dbReference type="Pfam" id="PF10566">
    <property type="entry name" value="Glyco_hydro_97"/>
    <property type="match status" value="1"/>
</dbReference>
<dbReference type="InterPro" id="IPR019563">
    <property type="entry name" value="GH97_catalytic"/>
</dbReference>
<sequence>MSVIRLIAAVVLTFAAIPAAGQGVAQTPSGSTIVASAVSPSRVLHVDVTVSPDGRVGYIVSRQGKLVIDESRLGFLFTDAPQMLRNFKFAGQSARSFDETWEEPWGEYRNIRNHYNELTVSFDEQKWMHRRMTVVFRVFDDGVGFRYELPSGPNWSHANVADELTEFNVAEPGKAWWDEALEWNREEYLIRKTPIEEIGTAQTPLTVRTASGLHLSFHEAALVDYSGMDLRRVQGRVLKADLMPSSTGAKVSRDLPLATPWRVIMIAPDAPALYKSAQIILNLNDPNKLGDVSWVKPMKYVGIWWQMHLDKNTWESGPRHGATTANTKRMIDFAAKNGFGGVLVEGWNKGWDKVGDNDWFAWGWDFSFTQPYPDFDLPALARYAKSKGVGLIGHHETAGNTANYEKQLDGALDLYQRLGIHAVKTGYVADAGGIQALGTDGKIHFEWHQGQVMVNHHLKVVTEAAKRQVAVDPHEPVKDTGLRRTYPNWVSREGERGMEYNAWGEPKNPPEHEANLIFTRMLSGPMDFTPGIVSLKGKGNTPILSTLAKQLALYITIYSPIQMAADLPENYEANPKAFQFIKDVAVDWDDTRMLAGEVGDLAVFARKTRGSPVWFIGAVGDENERRCDVQLSFLDAGRRYRAEIYRDGDDADYRTNPRSMVVEQRTVTSADRLALRLAPGGGAAVRFVPIR</sequence>
<dbReference type="InterPro" id="IPR014718">
    <property type="entry name" value="GH-type_carb-bd"/>
</dbReference>
<name>A0ABP7KQR2_9SPHN</name>
<feature type="domain" description="Glycosyl-hydrolase 97 catalytic" evidence="2">
    <location>
        <begin position="304"/>
        <end position="494"/>
    </location>
</feature>
<keyword evidence="5" id="KW-0378">Hydrolase</keyword>
<evidence type="ECO:0000259" key="2">
    <source>
        <dbReference type="Pfam" id="PF10566"/>
    </source>
</evidence>
<dbReference type="GO" id="GO:0016787">
    <property type="term" value="F:hydrolase activity"/>
    <property type="evidence" value="ECO:0007669"/>
    <property type="project" value="UniProtKB-KW"/>
</dbReference>
<protein>
    <submittedName>
        <fullName evidence="5">Glycoside hydrolase family 97 protein</fullName>
    </submittedName>
</protein>
<reference evidence="6" key="1">
    <citation type="journal article" date="2019" name="Int. J. Syst. Evol. Microbiol.">
        <title>The Global Catalogue of Microorganisms (GCM) 10K type strain sequencing project: providing services to taxonomists for standard genome sequencing and annotation.</title>
        <authorList>
            <consortium name="The Broad Institute Genomics Platform"/>
            <consortium name="The Broad Institute Genome Sequencing Center for Infectious Disease"/>
            <person name="Wu L."/>
            <person name="Ma J."/>
        </authorList>
    </citation>
    <scope>NUCLEOTIDE SEQUENCE [LARGE SCALE GENOMIC DNA]</scope>
    <source>
        <strain evidence="6">JCM 17543</strain>
    </source>
</reference>
<gene>
    <name evidence="5" type="ORF">GCM10022276_00780</name>
</gene>
<dbReference type="Gene3D" id="3.20.20.70">
    <property type="entry name" value="Aldolase class I"/>
    <property type="match status" value="1"/>
</dbReference>
<dbReference type="Pfam" id="PF14509">
    <property type="entry name" value="GH97_C"/>
    <property type="match status" value="1"/>
</dbReference>
<dbReference type="PANTHER" id="PTHR35803:SF1">
    <property type="entry name" value="GLUCAN 1,4-ALPHA-GLUCOSIDASE SUSB"/>
    <property type="match status" value="1"/>
</dbReference>
<dbReference type="PANTHER" id="PTHR35803">
    <property type="entry name" value="GLUCAN 1,4-ALPHA-GLUCOSIDASE SUSB-RELATED"/>
    <property type="match status" value="1"/>
</dbReference>
<evidence type="ECO:0000256" key="1">
    <source>
        <dbReference type="SAM" id="SignalP"/>
    </source>
</evidence>
<keyword evidence="1" id="KW-0732">Signal</keyword>
<dbReference type="Gene3D" id="2.70.98.10">
    <property type="match status" value="1"/>
</dbReference>